<keyword evidence="5" id="KW-1185">Reference proteome</keyword>
<feature type="domain" description="Tail sheath protein C-terminal" evidence="3">
    <location>
        <begin position="819"/>
        <end position="924"/>
    </location>
</feature>
<dbReference type="KEGG" id="sphc:CVN68_02070"/>
<dbReference type="RefSeq" id="WP_100280732.1">
    <property type="nucleotide sequence ID" value="NZ_CP024923.1"/>
</dbReference>
<protein>
    <recommendedName>
        <fullName evidence="6">Phage tail protein</fullName>
    </recommendedName>
</protein>
<dbReference type="AlphaFoldDB" id="A0A2K8MIB7"/>
<dbReference type="InterPro" id="IPR052042">
    <property type="entry name" value="Tail_sheath_structural"/>
</dbReference>
<dbReference type="OrthoDB" id="9767864at2"/>
<comment type="similarity">
    <text evidence="1">Belongs to the myoviridae tail sheath protein family.</text>
</comment>
<sequence>MPEYLHPGVYIEETSYRGKPIQGVSTSTAGFVGAARKGPEGKAVFVPSFAHFRRLFGDPVTAPAGLGDYLGHSVKAFFENGGARCYVVRALAADALASTVAIEQGTALRLVDGAVARGPTRQLRLNSLRSVAAGSVLNVYTRVADSAPWVQTRTLTVESYDAVRGIATVDAASELPSGVVLDPVSTVFFVDGVAPANTNPGGGPEFTARHRGVDGDAISVLVRPRDRPAVALTAAGARRVDPTLDIAPAGLPLAAAQTTIEFTAPALRRLQTGDTISIGGSSGRVVQAVADGDVTFDNVGAGIDLSGGGVIRLIDRGGALDTPLELGAAPPAFAIDMTVAGPFGPTALPHDLAALLRPGDIVQVDDGGGNTGDVTISAVRVAEEIAPGAHVTLDSGLTAAEPPTARLTATVAAAGLVRLYVGDATGFAAPQRAGSPEAIAIRAGASTDTGHILLADAADNVLYLARPAGEFPTAVDTATWTDIDGLQAVADGQATVRVASTASFYSGAKVELDSGSEKFELIVLSVDAGSRTVTFVAGPALGAGNFIDLPADTADRRAYLRTSEIDVLVAENNVIKETFEGLTWNDDTATDAGLRFFAARINDAEIGSKLVTVVPAAGAGTDFADAPLTANGGWRSLGGGSNGSALTDMALIGEDNGPGKRTGIHALAERDDIAMVAVPGVTLETVQAALITHAELLRYRVAMLDCPPGAADVTEVQAHRNNYDSKYAAYYAPWLRALNDKSGRIESFPPAAYAMGICARTDNSVGVHKAPANEVVRNVVDVALPFTAAEQDVLNPVGVNLIRDLTPRGIRLWGARTISSDQEWKYLNFRRLFIFIEHSLDIGTQWVVFEPNAPALWKRVVETITPFLVTQWKAGALFGTTPEEAFFVHCDETTMTQDDIDNGRLVCEIGLAPVAPAEFVIFRIGQFTASTKA</sequence>
<dbReference type="Pfam" id="PF17482">
    <property type="entry name" value="Phage_sheath_1C"/>
    <property type="match status" value="1"/>
</dbReference>
<dbReference type="PANTHER" id="PTHR35861">
    <property type="match status" value="1"/>
</dbReference>
<evidence type="ECO:0000313" key="4">
    <source>
        <dbReference type="EMBL" id="ATY30921.1"/>
    </source>
</evidence>
<evidence type="ECO:0000259" key="3">
    <source>
        <dbReference type="Pfam" id="PF17482"/>
    </source>
</evidence>
<dbReference type="InterPro" id="IPR035089">
    <property type="entry name" value="Phage_sheath_subtilisin"/>
</dbReference>
<dbReference type="Proteomes" id="UP000229081">
    <property type="component" value="Chromosome"/>
</dbReference>
<evidence type="ECO:0000313" key="5">
    <source>
        <dbReference type="Proteomes" id="UP000229081"/>
    </source>
</evidence>
<gene>
    <name evidence="4" type="ORF">CVN68_02070</name>
</gene>
<dbReference type="EMBL" id="CP024923">
    <property type="protein sequence ID" value="ATY30921.1"/>
    <property type="molecule type" value="Genomic_DNA"/>
</dbReference>
<evidence type="ECO:0000259" key="2">
    <source>
        <dbReference type="Pfam" id="PF04984"/>
    </source>
</evidence>
<dbReference type="Pfam" id="PF04984">
    <property type="entry name" value="Phage_sheath_1"/>
    <property type="match status" value="1"/>
</dbReference>
<evidence type="ECO:0000256" key="1">
    <source>
        <dbReference type="ARBA" id="ARBA00008005"/>
    </source>
</evidence>
<organism evidence="4 5">
    <name type="scientific">Sphingomonas psychrotolerans</name>
    <dbReference type="NCBI Taxonomy" id="1327635"/>
    <lineage>
        <taxon>Bacteria</taxon>
        <taxon>Pseudomonadati</taxon>
        <taxon>Pseudomonadota</taxon>
        <taxon>Alphaproteobacteria</taxon>
        <taxon>Sphingomonadales</taxon>
        <taxon>Sphingomonadaceae</taxon>
        <taxon>Sphingomonas</taxon>
    </lineage>
</organism>
<dbReference type="InterPro" id="IPR020287">
    <property type="entry name" value="Tail_sheath_C"/>
</dbReference>
<dbReference type="Gene3D" id="3.40.50.11780">
    <property type="match status" value="2"/>
</dbReference>
<proteinExistence type="inferred from homology"/>
<accession>A0A2K8MIB7</accession>
<dbReference type="PANTHER" id="PTHR35861:SF1">
    <property type="entry name" value="PHAGE TAIL SHEATH PROTEIN"/>
    <property type="match status" value="1"/>
</dbReference>
<reference evidence="4 5" key="1">
    <citation type="submission" date="2017-11" db="EMBL/GenBank/DDBJ databases">
        <title>Complete genome sequence of Sphingomonas sp. Strain Cra20, a psychrotolerant potential plant growth promoting rhizobacteria.</title>
        <authorList>
            <person name="Luo Y."/>
        </authorList>
    </citation>
    <scope>NUCLEOTIDE SEQUENCE [LARGE SCALE GENOMIC DNA]</scope>
    <source>
        <strain evidence="4 5">Cra20</strain>
    </source>
</reference>
<name>A0A2K8MIB7_9SPHN</name>
<evidence type="ECO:0008006" key="6">
    <source>
        <dbReference type="Google" id="ProtNLM"/>
    </source>
</evidence>
<feature type="domain" description="Tail sheath protein subtilisin-like" evidence="2">
    <location>
        <begin position="669"/>
        <end position="817"/>
    </location>
</feature>